<feature type="non-terminal residue" evidence="2">
    <location>
        <position position="1"/>
    </location>
</feature>
<dbReference type="InParanoid" id="A0A6L2PPK1"/>
<evidence type="ECO:0000313" key="3">
    <source>
        <dbReference type="Proteomes" id="UP000502823"/>
    </source>
</evidence>
<organism evidence="2 3">
    <name type="scientific">Coptotermes formosanus</name>
    <name type="common">Formosan subterranean termite</name>
    <dbReference type="NCBI Taxonomy" id="36987"/>
    <lineage>
        <taxon>Eukaryota</taxon>
        <taxon>Metazoa</taxon>
        <taxon>Ecdysozoa</taxon>
        <taxon>Arthropoda</taxon>
        <taxon>Hexapoda</taxon>
        <taxon>Insecta</taxon>
        <taxon>Pterygota</taxon>
        <taxon>Neoptera</taxon>
        <taxon>Polyneoptera</taxon>
        <taxon>Dictyoptera</taxon>
        <taxon>Blattodea</taxon>
        <taxon>Blattoidea</taxon>
        <taxon>Termitoidae</taxon>
        <taxon>Rhinotermitidae</taxon>
        <taxon>Coptotermes</taxon>
    </lineage>
</organism>
<proteinExistence type="predicted"/>
<keyword evidence="3" id="KW-1185">Reference proteome</keyword>
<dbReference type="EMBL" id="BLKM01004804">
    <property type="protein sequence ID" value="GFG32498.1"/>
    <property type="molecule type" value="Genomic_DNA"/>
</dbReference>
<name>A0A6L2PPK1_COPFO</name>
<sequence>KDEEDKADEINSDLRSKINSKPEMSRDYNAMSNGVPVLNQPADKTVPHNNRYNTTCTRNRIFVYNEDSESEINILVPSYNFSDSTNKLILDQSDDNLGATIRDDIIYESMPGILIFCVVNDDGGAHNIEVENAVEITSDEIRVNFSSTRFRKLH</sequence>
<comment type="caution">
    <text evidence="2">The sequence shown here is derived from an EMBL/GenBank/DDBJ whole genome shotgun (WGS) entry which is preliminary data.</text>
</comment>
<dbReference type="Proteomes" id="UP000502823">
    <property type="component" value="Unassembled WGS sequence"/>
</dbReference>
<reference evidence="3" key="1">
    <citation type="submission" date="2020-01" db="EMBL/GenBank/DDBJ databases">
        <title>Draft genome sequence of the Termite Coptotermes fromosanus.</title>
        <authorList>
            <person name="Itakura S."/>
            <person name="Yosikawa Y."/>
            <person name="Umezawa K."/>
        </authorList>
    </citation>
    <scope>NUCLEOTIDE SEQUENCE [LARGE SCALE GENOMIC DNA]</scope>
</reference>
<evidence type="ECO:0000313" key="2">
    <source>
        <dbReference type="EMBL" id="GFG32498.1"/>
    </source>
</evidence>
<feature type="region of interest" description="Disordered" evidence="1">
    <location>
        <begin position="1"/>
        <end position="25"/>
    </location>
</feature>
<protein>
    <submittedName>
        <fullName evidence="2">Uncharacterized protein</fullName>
    </submittedName>
</protein>
<gene>
    <name evidence="2" type="ORF">Cfor_02482</name>
</gene>
<evidence type="ECO:0000256" key="1">
    <source>
        <dbReference type="SAM" id="MobiDB-lite"/>
    </source>
</evidence>
<accession>A0A6L2PPK1</accession>
<dbReference type="AlphaFoldDB" id="A0A6L2PPK1"/>